<protein>
    <submittedName>
        <fullName evidence="1">Uncharacterized protein</fullName>
    </submittedName>
</protein>
<evidence type="ECO:0000313" key="1">
    <source>
        <dbReference type="EMBL" id="TNV86402.1"/>
    </source>
</evidence>
<organism evidence="1 2">
    <name type="scientific">Halteria grandinella</name>
    <dbReference type="NCBI Taxonomy" id="5974"/>
    <lineage>
        <taxon>Eukaryota</taxon>
        <taxon>Sar</taxon>
        <taxon>Alveolata</taxon>
        <taxon>Ciliophora</taxon>
        <taxon>Intramacronucleata</taxon>
        <taxon>Spirotrichea</taxon>
        <taxon>Stichotrichia</taxon>
        <taxon>Sporadotrichida</taxon>
        <taxon>Halteriidae</taxon>
        <taxon>Halteria</taxon>
    </lineage>
</organism>
<proteinExistence type="predicted"/>
<dbReference type="EMBL" id="RRYP01001106">
    <property type="protein sequence ID" value="TNV86402.1"/>
    <property type="molecule type" value="Genomic_DNA"/>
</dbReference>
<evidence type="ECO:0000313" key="2">
    <source>
        <dbReference type="Proteomes" id="UP000785679"/>
    </source>
</evidence>
<keyword evidence="2" id="KW-1185">Reference proteome</keyword>
<dbReference type="Proteomes" id="UP000785679">
    <property type="component" value="Unassembled WGS sequence"/>
</dbReference>
<name>A0A8J8T8I5_HALGN</name>
<dbReference type="AlphaFoldDB" id="A0A8J8T8I5"/>
<reference evidence="1" key="1">
    <citation type="submission" date="2019-06" db="EMBL/GenBank/DDBJ databases">
        <authorList>
            <person name="Zheng W."/>
        </authorList>
    </citation>
    <scope>NUCLEOTIDE SEQUENCE</scope>
    <source>
        <strain evidence="1">QDHG01</strain>
    </source>
</reference>
<accession>A0A8J8T8I5</accession>
<gene>
    <name evidence="1" type="ORF">FGO68_gene7148</name>
</gene>
<sequence>MFDPHILSFETSFSAFLLLHLDISYQEQVRDFDRHLQSHLGSRVLLLLSKGVLFLPGSLGELQLYS</sequence>
<comment type="caution">
    <text evidence="1">The sequence shown here is derived from an EMBL/GenBank/DDBJ whole genome shotgun (WGS) entry which is preliminary data.</text>
</comment>